<dbReference type="GO" id="GO:0004029">
    <property type="term" value="F:aldehyde dehydrogenase (NAD+) activity"/>
    <property type="evidence" value="ECO:0007669"/>
    <property type="project" value="TreeGrafter"/>
</dbReference>
<gene>
    <name evidence="2" type="ORF">JVT61DRAFT_1814</name>
</gene>
<comment type="caution">
    <text evidence="2">The sequence shown here is derived from an EMBL/GenBank/DDBJ whole genome shotgun (WGS) entry which is preliminary data.</text>
</comment>
<reference evidence="2" key="1">
    <citation type="submission" date="2021-03" db="EMBL/GenBank/DDBJ databases">
        <title>Evolutionary innovations through gain and loss of genes in the ectomycorrhizal Boletales.</title>
        <authorList>
            <person name="Wu G."/>
            <person name="Miyauchi S."/>
            <person name="Morin E."/>
            <person name="Yang Z.-L."/>
            <person name="Xu J."/>
            <person name="Martin F.M."/>
        </authorList>
    </citation>
    <scope>NUCLEOTIDE SEQUENCE</scope>
    <source>
        <strain evidence="2">BR01</strain>
    </source>
</reference>
<dbReference type="EMBL" id="JAGFBS010000011">
    <property type="protein sequence ID" value="KAG6376790.1"/>
    <property type="molecule type" value="Genomic_DNA"/>
</dbReference>
<keyword evidence="3" id="KW-1185">Reference proteome</keyword>
<evidence type="ECO:0000313" key="2">
    <source>
        <dbReference type="EMBL" id="KAG6376790.1"/>
    </source>
</evidence>
<dbReference type="PANTHER" id="PTHR48079">
    <property type="entry name" value="PROTEIN YEEZ"/>
    <property type="match status" value="1"/>
</dbReference>
<sequence>MSTQAQTIFFLGATGYLGSQFLLLLNEKLPQLHVVALLRNAIPVRKEQLQKLYSNISFVEGSLDDDAIIQEQAAKVDIVINCGSSDHPASTKSTLAGLETNSKNNPGKPPLYIHVSGCGIVSDNARGEPVEYVKEWSDLGLDLKQCNPENTHLDSDIPIVEAGSRTEDPVRTIIYFPAQIYGVGEGIQKTTMWLRMFLDMTKNVGHAGTWGSGANAMNNIHVKDCAMGLFLILQAALEGRADEGPEGLYFSASMEPKITFHDWTKIMGDYLLSKGIIKEGGTRPMPAEVVDPLGNYGWSLLGGNQSVKPERLYKLGWEPTESKKLSLLDSIPEAVDQVLKDQMRE</sequence>
<dbReference type="InterPro" id="IPR008030">
    <property type="entry name" value="NmrA-like"/>
</dbReference>
<dbReference type="SUPFAM" id="SSF51735">
    <property type="entry name" value="NAD(P)-binding Rossmann-fold domains"/>
    <property type="match status" value="1"/>
</dbReference>
<dbReference type="OrthoDB" id="2130169at2759"/>
<feature type="domain" description="NmrA-like" evidence="1">
    <location>
        <begin position="5"/>
        <end position="81"/>
    </location>
</feature>
<dbReference type="Pfam" id="PF05368">
    <property type="entry name" value="NmrA"/>
    <property type="match status" value="1"/>
</dbReference>
<dbReference type="Gene3D" id="3.40.50.720">
    <property type="entry name" value="NAD(P)-binding Rossmann-like Domain"/>
    <property type="match status" value="1"/>
</dbReference>
<dbReference type="PANTHER" id="PTHR48079:SF6">
    <property type="entry name" value="NAD(P)-BINDING DOMAIN-CONTAINING PROTEIN-RELATED"/>
    <property type="match status" value="1"/>
</dbReference>
<dbReference type="InterPro" id="IPR036291">
    <property type="entry name" value="NAD(P)-bd_dom_sf"/>
</dbReference>
<proteinExistence type="predicted"/>
<evidence type="ECO:0000313" key="3">
    <source>
        <dbReference type="Proteomes" id="UP000683000"/>
    </source>
</evidence>
<evidence type="ECO:0000259" key="1">
    <source>
        <dbReference type="Pfam" id="PF05368"/>
    </source>
</evidence>
<dbReference type="AlphaFoldDB" id="A0A8I3ABY4"/>
<dbReference type="GO" id="GO:0005737">
    <property type="term" value="C:cytoplasm"/>
    <property type="evidence" value="ECO:0007669"/>
    <property type="project" value="TreeGrafter"/>
</dbReference>
<dbReference type="InterPro" id="IPR051783">
    <property type="entry name" value="NAD(P)-dependent_oxidoreduct"/>
</dbReference>
<name>A0A8I3ABY4_9AGAM</name>
<accession>A0A8I3ABY4</accession>
<organism evidence="2 3">
    <name type="scientific">Boletus reticuloceps</name>
    <dbReference type="NCBI Taxonomy" id="495285"/>
    <lineage>
        <taxon>Eukaryota</taxon>
        <taxon>Fungi</taxon>
        <taxon>Dikarya</taxon>
        <taxon>Basidiomycota</taxon>
        <taxon>Agaricomycotina</taxon>
        <taxon>Agaricomycetes</taxon>
        <taxon>Agaricomycetidae</taxon>
        <taxon>Boletales</taxon>
        <taxon>Boletineae</taxon>
        <taxon>Boletaceae</taxon>
        <taxon>Boletoideae</taxon>
        <taxon>Boletus</taxon>
    </lineage>
</organism>
<dbReference type="Proteomes" id="UP000683000">
    <property type="component" value="Unassembled WGS sequence"/>
</dbReference>
<protein>
    <recommendedName>
        <fullName evidence="1">NmrA-like domain-containing protein</fullName>
    </recommendedName>
</protein>